<dbReference type="AlphaFoldDB" id="A0A183IBQ9"/>
<dbReference type="GO" id="GO:0004222">
    <property type="term" value="F:metalloendopeptidase activity"/>
    <property type="evidence" value="ECO:0007669"/>
    <property type="project" value="UniProtKB-UniRule"/>
</dbReference>
<evidence type="ECO:0000256" key="5">
    <source>
        <dbReference type="ARBA" id="ARBA00022833"/>
    </source>
</evidence>
<dbReference type="Gene3D" id="3.90.132.10">
    <property type="entry name" value="Leishmanolysin , domain 2"/>
    <property type="match status" value="1"/>
</dbReference>
<feature type="binding site" evidence="8">
    <location>
        <position position="95"/>
    </location>
    <ligand>
        <name>Zn(2+)</name>
        <dbReference type="ChEBI" id="CHEBI:29105"/>
        <note>catalytic</note>
    </ligand>
</feature>
<evidence type="ECO:0000256" key="1">
    <source>
        <dbReference type="ARBA" id="ARBA00005860"/>
    </source>
</evidence>
<keyword evidence="6 8" id="KW-0482">Metalloprotease</keyword>
<dbReference type="WBParaSite" id="SBAD_0000108501-mRNA-1">
    <property type="protein sequence ID" value="SBAD_0000108501-mRNA-1"/>
    <property type="gene ID" value="SBAD_0000108501"/>
</dbReference>
<keyword evidence="3 8" id="KW-0479">Metal-binding</keyword>
<keyword evidence="5 8" id="KW-0862">Zinc</keyword>
<evidence type="ECO:0000256" key="3">
    <source>
        <dbReference type="ARBA" id="ARBA00022723"/>
    </source>
</evidence>
<evidence type="ECO:0000256" key="7">
    <source>
        <dbReference type="ARBA" id="ARBA00039717"/>
    </source>
</evidence>
<dbReference type="EMBL" id="UZAM01006694">
    <property type="protein sequence ID" value="VDO93039.1"/>
    <property type="molecule type" value="Genomic_DNA"/>
</dbReference>
<dbReference type="InterPro" id="IPR001577">
    <property type="entry name" value="Peptidase_M8"/>
</dbReference>
<organism evidence="12">
    <name type="scientific">Soboliphyme baturini</name>
    <dbReference type="NCBI Taxonomy" id="241478"/>
    <lineage>
        <taxon>Eukaryota</taxon>
        <taxon>Metazoa</taxon>
        <taxon>Ecdysozoa</taxon>
        <taxon>Nematoda</taxon>
        <taxon>Enoplea</taxon>
        <taxon>Dorylaimia</taxon>
        <taxon>Dioctophymatida</taxon>
        <taxon>Dioctophymatoidea</taxon>
        <taxon>Soboliphymatidae</taxon>
        <taxon>Soboliphyme</taxon>
    </lineage>
</organism>
<dbReference type="PANTHER" id="PTHR10942">
    <property type="entry name" value="LEISHMANOLYSIN-LIKE PEPTIDASE"/>
    <property type="match status" value="1"/>
</dbReference>
<comment type="similarity">
    <text evidence="1 9">Belongs to the peptidase M8 family.</text>
</comment>
<dbReference type="GO" id="GO:0006508">
    <property type="term" value="P:proteolysis"/>
    <property type="evidence" value="ECO:0007669"/>
    <property type="project" value="UniProtKB-KW"/>
</dbReference>
<dbReference type="PRINTS" id="PR00782">
    <property type="entry name" value="LSHMANOLYSIN"/>
</dbReference>
<dbReference type="OrthoDB" id="527990at2759"/>
<accession>A0A183IBQ9</accession>
<sequence>MDYPEHAFSREVLEHFIDPHSLLPLSPPGSRFPHLGFVRQVRRKWIISSRKTITLKVYVINSPHVLEAVRTHFNCGTLEGAQLENDGGPGTSNVHWEKRLFGPEIMTGELSRNAIFSQITGALLKDSGWYMIDERMLEPLTWGASKGCLFATASCREYMDFQP</sequence>
<dbReference type="GO" id="GO:0005737">
    <property type="term" value="C:cytoplasm"/>
    <property type="evidence" value="ECO:0007669"/>
    <property type="project" value="TreeGrafter"/>
</dbReference>
<evidence type="ECO:0000313" key="12">
    <source>
        <dbReference type="WBParaSite" id="SBAD_0000108501-mRNA-1"/>
    </source>
</evidence>
<gene>
    <name evidence="10" type="ORF">SBAD_LOCUS1053</name>
</gene>
<dbReference type="PANTHER" id="PTHR10942:SF0">
    <property type="entry name" value="LEISHMANOLYSIN-LIKE PEPTIDASE"/>
    <property type="match status" value="1"/>
</dbReference>
<keyword evidence="11" id="KW-1185">Reference proteome</keyword>
<evidence type="ECO:0000313" key="11">
    <source>
        <dbReference type="Proteomes" id="UP000270296"/>
    </source>
</evidence>
<keyword evidence="4 9" id="KW-0378">Hydrolase</keyword>
<dbReference type="Proteomes" id="UP000270296">
    <property type="component" value="Unassembled WGS sequence"/>
</dbReference>
<dbReference type="EC" id="3.4.24.-" evidence="9"/>
<evidence type="ECO:0000256" key="9">
    <source>
        <dbReference type="RuleBase" id="RU366077"/>
    </source>
</evidence>
<keyword evidence="2 9" id="KW-0645">Protease</keyword>
<dbReference type="FunFam" id="3.90.132.10:FF:000001">
    <property type="entry name" value="leishmanolysin-like peptidase isoform X2"/>
    <property type="match status" value="1"/>
</dbReference>
<dbReference type="GO" id="GO:0046872">
    <property type="term" value="F:metal ion binding"/>
    <property type="evidence" value="ECO:0007669"/>
    <property type="project" value="UniProtKB-KW"/>
</dbReference>
<comment type="cofactor">
    <cofactor evidence="8 9">
        <name>Zn(2+)</name>
        <dbReference type="ChEBI" id="CHEBI:29105"/>
    </cofactor>
    <text evidence="8 9">Binds 1 zinc ion per subunit.</text>
</comment>
<name>A0A183IBQ9_9BILA</name>
<dbReference type="SUPFAM" id="SSF55486">
    <property type="entry name" value="Metalloproteases ('zincins'), catalytic domain"/>
    <property type="match status" value="1"/>
</dbReference>
<dbReference type="GO" id="GO:0016020">
    <property type="term" value="C:membrane"/>
    <property type="evidence" value="ECO:0007669"/>
    <property type="project" value="InterPro"/>
</dbReference>
<evidence type="ECO:0000256" key="8">
    <source>
        <dbReference type="PIRSR" id="PIRSR601577-2"/>
    </source>
</evidence>
<dbReference type="Pfam" id="PF01457">
    <property type="entry name" value="Peptidase_M8"/>
    <property type="match status" value="1"/>
</dbReference>
<dbReference type="GO" id="GO:0007155">
    <property type="term" value="P:cell adhesion"/>
    <property type="evidence" value="ECO:0007669"/>
    <property type="project" value="InterPro"/>
</dbReference>
<reference evidence="12" key="1">
    <citation type="submission" date="2016-06" db="UniProtKB">
        <authorList>
            <consortium name="WormBaseParasite"/>
        </authorList>
    </citation>
    <scope>IDENTIFICATION</scope>
</reference>
<evidence type="ECO:0000313" key="10">
    <source>
        <dbReference type="EMBL" id="VDO93039.1"/>
    </source>
</evidence>
<evidence type="ECO:0000256" key="2">
    <source>
        <dbReference type="ARBA" id="ARBA00022670"/>
    </source>
</evidence>
<evidence type="ECO:0000256" key="4">
    <source>
        <dbReference type="ARBA" id="ARBA00022801"/>
    </source>
</evidence>
<evidence type="ECO:0000256" key="6">
    <source>
        <dbReference type="ARBA" id="ARBA00023049"/>
    </source>
</evidence>
<proteinExistence type="inferred from homology"/>
<protein>
    <recommendedName>
        <fullName evidence="7 9">Leishmanolysin-like peptidase</fullName>
        <ecNumber evidence="9">3.4.24.-</ecNumber>
    </recommendedName>
</protein>
<reference evidence="10 11" key="2">
    <citation type="submission" date="2018-11" db="EMBL/GenBank/DDBJ databases">
        <authorList>
            <consortium name="Pathogen Informatics"/>
        </authorList>
    </citation>
    <scope>NUCLEOTIDE SEQUENCE [LARGE SCALE GENOMIC DNA]</scope>
</reference>